<reference evidence="1" key="1">
    <citation type="submission" date="2021-04" db="EMBL/GenBank/DDBJ databases">
        <authorList>
            <person name="Tunstrom K."/>
        </authorList>
    </citation>
    <scope>NUCLEOTIDE SEQUENCE</scope>
</reference>
<comment type="caution">
    <text evidence="1">The sequence shown here is derived from an EMBL/GenBank/DDBJ whole genome shotgun (WGS) entry which is preliminary data.</text>
</comment>
<organism evidence="1 2">
    <name type="scientific">Parnassius apollo</name>
    <name type="common">Apollo butterfly</name>
    <name type="synonym">Papilio apollo</name>
    <dbReference type="NCBI Taxonomy" id="110799"/>
    <lineage>
        <taxon>Eukaryota</taxon>
        <taxon>Metazoa</taxon>
        <taxon>Ecdysozoa</taxon>
        <taxon>Arthropoda</taxon>
        <taxon>Hexapoda</taxon>
        <taxon>Insecta</taxon>
        <taxon>Pterygota</taxon>
        <taxon>Neoptera</taxon>
        <taxon>Endopterygota</taxon>
        <taxon>Lepidoptera</taxon>
        <taxon>Glossata</taxon>
        <taxon>Ditrysia</taxon>
        <taxon>Papilionoidea</taxon>
        <taxon>Papilionidae</taxon>
        <taxon>Parnassiinae</taxon>
        <taxon>Parnassini</taxon>
        <taxon>Parnassius</taxon>
        <taxon>Parnassius</taxon>
    </lineage>
</organism>
<protein>
    <submittedName>
        <fullName evidence="1">(apollo) hypothetical protein</fullName>
    </submittedName>
</protein>
<keyword evidence="2" id="KW-1185">Reference proteome</keyword>
<dbReference type="AlphaFoldDB" id="A0A8S3XTU7"/>
<evidence type="ECO:0000313" key="2">
    <source>
        <dbReference type="Proteomes" id="UP000691718"/>
    </source>
</evidence>
<gene>
    <name evidence="1" type="ORF">PAPOLLO_LOCUS22440</name>
</gene>
<proteinExistence type="predicted"/>
<evidence type="ECO:0000313" key="1">
    <source>
        <dbReference type="EMBL" id="CAG5042556.1"/>
    </source>
</evidence>
<dbReference type="EMBL" id="CAJQZP010001376">
    <property type="protein sequence ID" value="CAG5042556.1"/>
    <property type="molecule type" value="Genomic_DNA"/>
</dbReference>
<dbReference type="Proteomes" id="UP000691718">
    <property type="component" value="Unassembled WGS sequence"/>
</dbReference>
<accession>A0A8S3XTU7</accession>
<sequence>MESIELNISADHFGNWLGLARDKKPASPAASPGSVPALHTDTVADNPLYDNEKLLLSSPVKKILPIGGINVPGVGPYAICVCKHKKTEITMNFNDRDGYQ</sequence>
<name>A0A8S3XTU7_PARAO</name>